<comment type="caution">
    <text evidence="1">The sequence shown here is derived from an EMBL/GenBank/DDBJ whole genome shotgun (WGS) entry which is preliminary data.</text>
</comment>
<proteinExistence type="predicted"/>
<evidence type="ECO:0000313" key="1">
    <source>
        <dbReference type="EMBL" id="KAK7319460.1"/>
    </source>
</evidence>
<keyword evidence="2" id="KW-1185">Reference proteome</keyword>
<accession>A0AAN9Q0D2</accession>
<gene>
    <name evidence="1" type="ORF">RJT34_04181</name>
</gene>
<protein>
    <submittedName>
        <fullName evidence="1">Uncharacterized protein</fullName>
    </submittedName>
</protein>
<evidence type="ECO:0000313" key="2">
    <source>
        <dbReference type="Proteomes" id="UP001359559"/>
    </source>
</evidence>
<dbReference type="Proteomes" id="UP001359559">
    <property type="component" value="Unassembled WGS sequence"/>
</dbReference>
<reference evidence="1 2" key="1">
    <citation type="submission" date="2024-01" db="EMBL/GenBank/DDBJ databases">
        <title>The genomes of 5 underutilized Papilionoideae crops provide insights into root nodulation and disease resistance.</title>
        <authorList>
            <person name="Yuan L."/>
        </authorList>
    </citation>
    <scope>NUCLEOTIDE SEQUENCE [LARGE SCALE GENOMIC DNA]</scope>
    <source>
        <strain evidence="1">LY-2023</strain>
        <tissue evidence="1">Leaf</tissue>
    </source>
</reference>
<organism evidence="1 2">
    <name type="scientific">Clitoria ternatea</name>
    <name type="common">Butterfly pea</name>
    <dbReference type="NCBI Taxonomy" id="43366"/>
    <lineage>
        <taxon>Eukaryota</taxon>
        <taxon>Viridiplantae</taxon>
        <taxon>Streptophyta</taxon>
        <taxon>Embryophyta</taxon>
        <taxon>Tracheophyta</taxon>
        <taxon>Spermatophyta</taxon>
        <taxon>Magnoliopsida</taxon>
        <taxon>eudicotyledons</taxon>
        <taxon>Gunneridae</taxon>
        <taxon>Pentapetalae</taxon>
        <taxon>rosids</taxon>
        <taxon>fabids</taxon>
        <taxon>Fabales</taxon>
        <taxon>Fabaceae</taxon>
        <taxon>Papilionoideae</taxon>
        <taxon>50 kb inversion clade</taxon>
        <taxon>NPAAA clade</taxon>
        <taxon>indigoferoid/millettioid clade</taxon>
        <taxon>Phaseoleae</taxon>
        <taxon>Clitoria</taxon>
    </lineage>
</organism>
<sequence length="89" mass="10265">MNNWIVSAYGSGVCRFECILHVDHLVCQLFSDVVSCLYISFSFNLLSRISFTCILLHPILHQISFLREKEKAKGREGFDFDAFELGFLK</sequence>
<name>A0AAN9Q0D2_CLITE</name>
<dbReference type="EMBL" id="JAYKXN010000001">
    <property type="protein sequence ID" value="KAK7319460.1"/>
    <property type="molecule type" value="Genomic_DNA"/>
</dbReference>
<dbReference type="AlphaFoldDB" id="A0AAN9Q0D2"/>